<dbReference type="InterPro" id="IPR041586">
    <property type="entry name" value="PsrA_TetR_C"/>
</dbReference>
<accession>A0A2P1PM35</accession>
<dbReference type="EMBL" id="CP027860">
    <property type="protein sequence ID" value="AVP95904.1"/>
    <property type="molecule type" value="Genomic_DNA"/>
</dbReference>
<evidence type="ECO:0000313" key="5">
    <source>
        <dbReference type="Proteomes" id="UP000241074"/>
    </source>
</evidence>
<keyword evidence="5" id="KW-1185">Reference proteome</keyword>
<proteinExistence type="predicted"/>
<dbReference type="InterPro" id="IPR050109">
    <property type="entry name" value="HTH-type_TetR-like_transc_reg"/>
</dbReference>
<dbReference type="AlphaFoldDB" id="A0A2P1PM35"/>
<dbReference type="RefSeq" id="WP_106889833.1">
    <property type="nucleotide sequence ID" value="NZ_CP027860.1"/>
</dbReference>
<dbReference type="Pfam" id="PF17939">
    <property type="entry name" value="TetR_C_30"/>
    <property type="match status" value="1"/>
</dbReference>
<dbReference type="InterPro" id="IPR023772">
    <property type="entry name" value="DNA-bd_HTH_TetR-type_CS"/>
</dbReference>
<dbReference type="Gene3D" id="1.10.357.10">
    <property type="entry name" value="Tetracycline Repressor, domain 2"/>
    <property type="match status" value="1"/>
</dbReference>
<dbReference type="PANTHER" id="PTHR30055">
    <property type="entry name" value="HTH-TYPE TRANSCRIPTIONAL REGULATOR RUTR"/>
    <property type="match status" value="1"/>
</dbReference>
<dbReference type="InterPro" id="IPR001647">
    <property type="entry name" value="HTH_TetR"/>
</dbReference>
<feature type="DNA-binding region" description="H-T-H motif" evidence="2">
    <location>
        <begin position="29"/>
        <end position="48"/>
    </location>
</feature>
<reference evidence="4 5" key="1">
    <citation type="submission" date="2018-03" db="EMBL/GenBank/DDBJ databases">
        <title>Ahniella affigens gen. nov., sp. nov., a gammaproteobacterium isolated from sandy soil near a stream.</title>
        <authorList>
            <person name="Ko Y."/>
            <person name="Kim J.-H."/>
        </authorList>
    </citation>
    <scope>NUCLEOTIDE SEQUENCE [LARGE SCALE GENOMIC DNA]</scope>
    <source>
        <strain evidence="4 5">D13</strain>
    </source>
</reference>
<dbReference type="InterPro" id="IPR036271">
    <property type="entry name" value="Tet_transcr_reg_TetR-rel_C_sf"/>
</dbReference>
<dbReference type="SUPFAM" id="SSF46689">
    <property type="entry name" value="Homeodomain-like"/>
    <property type="match status" value="1"/>
</dbReference>
<keyword evidence="1 2" id="KW-0238">DNA-binding</keyword>
<dbReference type="KEGG" id="xba:C7S18_01240"/>
<gene>
    <name evidence="4" type="ORF">C7S18_01240</name>
</gene>
<evidence type="ECO:0000313" key="4">
    <source>
        <dbReference type="EMBL" id="AVP95904.1"/>
    </source>
</evidence>
<dbReference type="Proteomes" id="UP000241074">
    <property type="component" value="Chromosome"/>
</dbReference>
<evidence type="ECO:0000256" key="1">
    <source>
        <dbReference type="ARBA" id="ARBA00023125"/>
    </source>
</evidence>
<name>A0A2P1PM35_9GAMM</name>
<dbReference type="OrthoDB" id="2356263at2"/>
<reference evidence="4 5" key="2">
    <citation type="submission" date="2018-03" db="EMBL/GenBank/DDBJ databases">
        <authorList>
            <person name="Keele B.F."/>
        </authorList>
    </citation>
    <scope>NUCLEOTIDE SEQUENCE [LARGE SCALE GENOMIC DNA]</scope>
    <source>
        <strain evidence="4 5">D13</strain>
    </source>
</reference>
<sequence length="206" mass="22968">MSNPHFSTKERILSAAEDLFARSGFAGASLRQVTASANVNLAAVNYHFGSKENLINELFKRRLDELTAERTKSLNKALATKPVSLESILEAFVAPALHLASDRGGGQSFVRLLARAFAEQDQRLRRFVSDNYGHVLKEFAKAIHQFVPELQKEDLYWRLDFVSGALTYAMSDFGMIKKPPTLTEEQHRANAAKQFVRFAAAGLRAP</sequence>
<dbReference type="GO" id="GO:0003700">
    <property type="term" value="F:DNA-binding transcription factor activity"/>
    <property type="evidence" value="ECO:0007669"/>
    <property type="project" value="TreeGrafter"/>
</dbReference>
<dbReference type="Pfam" id="PF00440">
    <property type="entry name" value="TetR_N"/>
    <property type="match status" value="1"/>
</dbReference>
<dbReference type="InterPro" id="IPR009057">
    <property type="entry name" value="Homeodomain-like_sf"/>
</dbReference>
<dbReference type="PROSITE" id="PS50977">
    <property type="entry name" value="HTH_TETR_2"/>
    <property type="match status" value="1"/>
</dbReference>
<dbReference type="PROSITE" id="PS01081">
    <property type="entry name" value="HTH_TETR_1"/>
    <property type="match status" value="1"/>
</dbReference>
<dbReference type="GO" id="GO:0000976">
    <property type="term" value="F:transcription cis-regulatory region binding"/>
    <property type="evidence" value="ECO:0007669"/>
    <property type="project" value="TreeGrafter"/>
</dbReference>
<organism evidence="4 5">
    <name type="scientific">Ahniella affigens</name>
    <dbReference type="NCBI Taxonomy" id="2021234"/>
    <lineage>
        <taxon>Bacteria</taxon>
        <taxon>Pseudomonadati</taxon>
        <taxon>Pseudomonadota</taxon>
        <taxon>Gammaproteobacteria</taxon>
        <taxon>Lysobacterales</taxon>
        <taxon>Rhodanobacteraceae</taxon>
        <taxon>Ahniella</taxon>
    </lineage>
</organism>
<protein>
    <submittedName>
        <fullName evidence="4">TetR/AcrR family transcriptional regulator</fullName>
    </submittedName>
</protein>
<dbReference type="PANTHER" id="PTHR30055:SF235">
    <property type="entry name" value="TRANSCRIPTIONAL REGULATORY PROTEIN"/>
    <property type="match status" value="1"/>
</dbReference>
<dbReference type="PRINTS" id="PR00455">
    <property type="entry name" value="HTHTETR"/>
</dbReference>
<evidence type="ECO:0000259" key="3">
    <source>
        <dbReference type="PROSITE" id="PS50977"/>
    </source>
</evidence>
<dbReference type="SUPFAM" id="SSF48498">
    <property type="entry name" value="Tetracyclin repressor-like, C-terminal domain"/>
    <property type="match status" value="1"/>
</dbReference>
<feature type="domain" description="HTH tetR-type" evidence="3">
    <location>
        <begin position="6"/>
        <end position="66"/>
    </location>
</feature>
<evidence type="ECO:0000256" key="2">
    <source>
        <dbReference type="PROSITE-ProRule" id="PRU00335"/>
    </source>
</evidence>